<proteinExistence type="predicted"/>
<sequence>MVEGFEQGFDALGDLCDVDFAWNEEGNRSLDSLDSVLTPQPDQLGGVIISPAEDEDVNNMTSMDGVFEWEQAFMTMAESPAPEPTSDIAPLLANSRGAPLLEAKVSASRPAKRVRLGVTAMAIGMMVCMAYAMYTSPSMQQPSVTSVANPGEIESATLLTDKGAVAAAAATTTESQARQRRLEQRAAKRQQRRSREPGSATSGAARTEFGWRHWCGRIAVVLFLGAAAGGVHYMRNRLPPTIVAAPDDVEGVLAANNVGVVALVKV</sequence>
<accession>A0A830I254</accession>
<protein>
    <submittedName>
        <fullName evidence="2">Uncharacterized protein</fullName>
    </submittedName>
</protein>
<evidence type="ECO:0000313" key="2">
    <source>
        <dbReference type="EMBL" id="GHP12130.1"/>
    </source>
</evidence>
<comment type="caution">
    <text evidence="2">The sequence shown here is derived from an EMBL/GenBank/DDBJ whole genome shotgun (WGS) entry which is preliminary data.</text>
</comment>
<dbReference type="EMBL" id="BNJQ01000038">
    <property type="protein sequence ID" value="GHP12130.1"/>
    <property type="molecule type" value="Genomic_DNA"/>
</dbReference>
<organism evidence="2 3">
    <name type="scientific">Pycnococcus provasolii</name>
    <dbReference type="NCBI Taxonomy" id="41880"/>
    <lineage>
        <taxon>Eukaryota</taxon>
        <taxon>Viridiplantae</taxon>
        <taxon>Chlorophyta</taxon>
        <taxon>Pseudoscourfieldiophyceae</taxon>
        <taxon>Pseudoscourfieldiales</taxon>
        <taxon>Pycnococcaceae</taxon>
        <taxon>Pycnococcus</taxon>
    </lineage>
</organism>
<evidence type="ECO:0000313" key="3">
    <source>
        <dbReference type="Proteomes" id="UP000660262"/>
    </source>
</evidence>
<feature type="region of interest" description="Disordered" evidence="1">
    <location>
        <begin position="172"/>
        <end position="204"/>
    </location>
</feature>
<dbReference type="Proteomes" id="UP000660262">
    <property type="component" value="Unassembled WGS sequence"/>
</dbReference>
<name>A0A830I254_9CHLO</name>
<reference evidence="2" key="1">
    <citation type="submission" date="2020-10" db="EMBL/GenBank/DDBJ databases">
        <title>Unveiling of a novel bifunctional photoreceptor, Dualchrome1, isolated from a cosmopolitan green alga.</title>
        <authorList>
            <person name="Suzuki S."/>
            <person name="Kawachi M."/>
        </authorList>
    </citation>
    <scope>NUCLEOTIDE SEQUENCE</scope>
    <source>
        <strain evidence="2">NIES 2893</strain>
    </source>
</reference>
<evidence type="ECO:0000256" key="1">
    <source>
        <dbReference type="SAM" id="MobiDB-lite"/>
    </source>
</evidence>
<gene>
    <name evidence="2" type="ORF">PPROV_001085700</name>
</gene>
<dbReference type="AlphaFoldDB" id="A0A830I254"/>
<keyword evidence="3" id="KW-1185">Reference proteome</keyword>